<evidence type="ECO:0000256" key="2">
    <source>
        <dbReference type="ARBA" id="ARBA00023136"/>
    </source>
</evidence>
<comment type="caution">
    <text evidence="7">The sequence shown here is derived from an EMBL/GenBank/DDBJ whole genome shotgun (WGS) entry which is preliminary data.</text>
</comment>
<keyword evidence="1 5" id="KW-0732">Signal</keyword>
<dbReference type="Proteomes" id="UP000194664">
    <property type="component" value="Unassembled WGS sequence"/>
</dbReference>
<keyword evidence="4" id="KW-0449">Lipoprotein</keyword>
<evidence type="ECO:0000256" key="4">
    <source>
        <dbReference type="ARBA" id="ARBA00023288"/>
    </source>
</evidence>
<keyword evidence="8" id="KW-1185">Reference proteome</keyword>
<dbReference type="EMBL" id="MSPP01000004">
    <property type="protein sequence ID" value="OUD08621.1"/>
    <property type="molecule type" value="Genomic_DNA"/>
</dbReference>
<evidence type="ECO:0000256" key="5">
    <source>
        <dbReference type="SAM" id="SignalP"/>
    </source>
</evidence>
<feature type="chain" id="PRO_5012829396" description="C-type lysozyme inhibitor domain-containing protein" evidence="5">
    <location>
        <begin position="19"/>
        <end position="112"/>
    </location>
</feature>
<evidence type="ECO:0000256" key="3">
    <source>
        <dbReference type="ARBA" id="ARBA00023139"/>
    </source>
</evidence>
<dbReference type="Pfam" id="PF09864">
    <property type="entry name" value="MliC"/>
    <property type="match status" value="1"/>
</dbReference>
<protein>
    <recommendedName>
        <fullName evidence="6">C-type lysozyme inhibitor domain-containing protein</fullName>
    </recommendedName>
</protein>
<dbReference type="Gene3D" id="2.40.128.200">
    <property type="match status" value="1"/>
</dbReference>
<dbReference type="AlphaFoldDB" id="A0A251WWH4"/>
<evidence type="ECO:0000313" key="7">
    <source>
        <dbReference type="EMBL" id="OUD08621.1"/>
    </source>
</evidence>
<dbReference type="InterPro" id="IPR018660">
    <property type="entry name" value="MliC"/>
</dbReference>
<name>A0A251WWH4_9RHOB</name>
<feature type="domain" description="C-type lysozyme inhibitor" evidence="6">
    <location>
        <begin position="26"/>
        <end position="95"/>
    </location>
</feature>
<reference evidence="7 8" key="1">
    <citation type="submission" date="2016-12" db="EMBL/GenBank/DDBJ databases">
        <title>The draft genome sequence of HSLHS2.</title>
        <authorList>
            <person name="Hu D."/>
            <person name="Wang L."/>
            <person name="Shao Z."/>
        </authorList>
    </citation>
    <scope>NUCLEOTIDE SEQUENCE [LARGE SCALE GENOMIC DNA]</scope>
    <source>
        <strain evidence="7">MCCC 1A06712</strain>
    </source>
</reference>
<proteinExistence type="predicted"/>
<accession>A0A251WWH4</accession>
<sequence>MIRAIAAFTVLLGTAAQAAEIEHVLYRCERDVAIDVIYVESSGPDQVVLRAEEHFTILTATPSAQGKRYQNSPVLSDYVWWVEEDRAMLGWFDADKGSEETLFRECRERRLD</sequence>
<gene>
    <name evidence="7" type="ORF">BVC71_11830</name>
</gene>
<dbReference type="InterPro" id="IPR036328">
    <property type="entry name" value="MliC_sf"/>
</dbReference>
<feature type="signal peptide" evidence="5">
    <location>
        <begin position="1"/>
        <end position="18"/>
    </location>
</feature>
<evidence type="ECO:0000256" key="1">
    <source>
        <dbReference type="ARBA" id="ARBA00022729"/>
    </source>
</evidence>
<keyword evidence="3" id="KW-0564">Palmitate</keyword>
<evidence type="ECO:0000259" key="6">
    <source>
        <dbReference type="Pfam" id="PF09864"/>
    </source>
</evidence>
<dbReference type="RefSeq" id="WP_086451891.1">
    <property type="nucleotide sequence ID" value="NZ_MSPP01000004.1"/>
</dbReference>
<organism evidence="7 8">
    <name type="scientific">Marivivens niveibacter</name>
    <dbReference type="NCBI Taxonomy" id="1930667"/>
    <lineage>
        <taxon>Bacteria</taxon>
        <taxon>Pseudomonadati</taxon>
        <taxon>Pseudomonadota</taxon>
        <taxon>Alphaproteobacteria</taxon>
        <taxon>Rhodobacterales</taxon>
        <taxon>Paracoccaceae</taxon>
        <taxon>Marivivens group</taxon>
        <taxon>Marivivens</taxon>
    </lineage>
</organism>
<keyword evidence="2" id="KW-0472">Membrane</keyword>
<dbReference type="SUPFAM" id="SSF141488">
    <property type="entry name" value="YdhA-like"/>
    <property type="match status" value="1"/>
</dbReference>
<evidence type="ECO:0000313" key="8">
    <source>
        <dbReference type="Proteomes" id="UP000194664"/>
    </source>
</evidence>
<dbReference type="OrthoDB" id="7926518at2"/>